<organism evidence="2 3">
    <name type="scientific">Laccaria amethystina LaAM-08-1</name>
    <dbReference type="NCBI Taxonomy" id="1095629"/>
    <lineage>
        <taxon>Eukaryota</taxon>
        <taxon>Fungi</taxon>
        <taxon>Dikarya</taxon>
        <taxon>Basidiomycota</taxon>
        <taxon>Agaricomycotina</taxon>
        <taxon>Agaricomycetes</taxon>
        <taxon>Agaricomycetidae</taxon>
        <taxon>Agaricales</taxon>
        <taxon>Agaricineae</taxon>
        <taxon>Hydnangiaceae</taxon>
        <taxon>Laccaria</taxon>
    </lineage>
</organism>
<name>A0A0C9XPY3_9AGAR</name>
<evidence type="ECO:0000313" key="3">
    <source>
        <dbReference type="Proteomes" id="UP000054477"/>
    </source>
</evidence>
<proteinExistence type="predicted"/>
<sequence length="112" mass="12337">LARIALQVFLDAFLAVKGYNPDTSGSRRAWICANIVHLVPNTGISETRFEYLLNVYRDIADANAHSAESLEVALAIEVLDEGKLEFSLLFEECLGHSIEAEINRSVASTNID</sequence>
<feature type="non-terminal residue" evidence="2">
    <location>
        <position position="112"/>
    </location>
</feature>
<keyword evidence="1" id="KW-0732">Signal</keyword>
<dbReference type="Proteomes" id="UP000054477">
    <property type="component" value="Unassembled WGS sequence"/>
</dbReference>
<reference evidence="3" key="2">
    <citation type="submission" date="2015-01" db="EMBL/GenBank/DDBJ databases">
        <title>Evolutionary Origins and Diversification of the Mycorrhizal Mutualists.</title>
        <authorList>
            <consortium name="DOE Joint Genome Institute"/>
            <consortium name="Mycorrhizal Genomics Consortium"/>
            <person name="Kohler A."/>
            <person name="Kuo A."/>
            <person name="Nagy L.G."/>
            <person name="Floudas D."/>
            <person name="Copeland A."/>
            <person name="Barry K.W."/>
            <person name="Cichocki N."/>
            <person name="Veneault-Fourrey C."/>
            <person name="LaButti K."/>
            <person name="Lindquist E.A."/>
            <person name="Lipzen A."/>
            <person name="Lundell T."/>
            <person name="Morin E."/>
            <person name="Murat C."/>
            <person name="Riley R."/>
            <person name="Ohm R."/>
            <person name="Sun H."/>
            <person name="Tunlid A."/>
            <person name="Henrissat B."/>
            <person name="Grigoriev I.V."/>
            <person name="Hibbett D.S."/>
            <person name="Martin F."/>
        </authorList>
    </citation>
    <scope>NUCLEOTIDE SEQUENCE [LARGE SCALE GENOMIC DNA]</scope>
    <source>
        <strain evidence="3">LaAM-08-1</strain>
    </source>
</reference>
<accession>A0A0C9XPY3</accession>
<feature type="non-terminal residue" evidence="2">
    <location>
        <position position="1"/>
    </location>
</feature>
<gene>
    <name evidence="2" type="ORF">K443DRAFT_36371</name>
</gene>
<evidence type="ECO:0000313" key="2">
    <source>
        <dbReference type="EMBL" id="KIJ98007.1"/>
    </source>
</evidence>
<feature type="signal peptide" evidence="1">
    <location>
        <begin position="1"/>
        <end position="18"/>
    </location>
</feature>
<protein>
    <submittedName>
        <fullName evidence="2">Uncharacterized protein</fullName>
    </submittedName>
</protein>
<keyword evidence="3" id="KW-1185">Reference proteome</keyword>
<dbReference type="HOGENOM" id="CLU_2151719_0_0_1"/>
<reference evidence="2 3" key="1">
    <citation type="submission" date="2014-04" db="EMBL/GenBank/DDBJ databases">
        <authorList>
            <consortium name="DOE Joint Genome Institute"/>
            <person name="Kuo A."/>
            <person name="Kohler A."/>
            <person name="Nagy L.G."/>
            <person name="Floudas D."/>
            <person name="Copeland A."/>
            <person name="Barry K.W."/>
            <person name="Cichocki N."/>
            <person name="Veneault-Fourrey C."/>
            <person name="LaButti K."/>
            <person name="Lindquist E.A."/>
            <person name="Lipzen A."/>
            <person name="Lundell T."/>
            <person name="Morin E."/>
            <person name="Murat C."/>
            <person name="Sun H."/>
            <person name="Tunlid A."/>
            <person name="Henrissat B."/>
            <person name="Grigoriev I.V."/>
            <person name="Hibbett D.S."/>
            <person name="Martin F."/>
            <person name="Nordberg H.P."/>
            <person name="Cantor M.N."/>
            <person name="Hua S.X."/>
        </authorList>
    </citation>
    <scope>NUCLEOTIDE SEQUENCE [LARGE SCALE GENOMIC DNA]</scope>
    <source>
        <strain evidence="2 3">LaAM-08-1</strain>
    </source>
</reference>
<dbReference type="AlphaFoldDB" id="A0A0C9XPY3"/>
<dbReference type="OrthoDB" id="3103372at2759"/>
<dbReference type="EMBL" id="KN838678">
    <property type="protein sequence ID" value="KIJ98007.1"/>
    <property type="molecule type" value="Genomic_DNA"/>
</dbReference>
<feature type="chain" id="PRO_5002216939" evidence="1">
    <location>
        <begin position="19"/>
        <end position="112"/>
    </location>
</feature>
<evidence type="ECO:0000256" key="1">
    <source>
        <dbReference type="SAM" id="SignalP"/>
    </source>
</evidence>